<dbReference type="SUPFAM" id="SSF143212">
    <property type="entry name" value="Rv2632c-like"/>
    <property type="match status" value="1"/>
</dbReference>
<protein>
    <submittedName>
        <fullName evidence="1">Uncharacterized protein DUF1876</fullName>
    </submittedName>
</protein>
<dbReference type="AlphaFoldDB" id="A0A2T0NBG3"/>
<dbReference type="Pfam" id="PF08962">
    <property type="entry name" value="Rv2632c-like"/>
    <property type="match status" value="1"/>
</dbReference>
<dbReference type="Gene3D" id="3.30.160.240">
    <property type="entry name" value="Rv1738"/>
    <property type="match status" value="1"/>
</dbReference>
<dbReference type="InterPro" id="IPR015057">
    <property type="entry name" value="Rv2632c-like"/>
</dbReference>
<evidence type="ECO:0000313" key="1">
    <source>
        <dbReference type="EMBL" id="PRX70344.1"/>
    </source>
</evidence>
<organism evidence="1 2">
    <name type="scientific">Nonomuraea fuscirosea</name>
    <dbReference type="NCBI Taxonomy" id="1291556"/>
    <lineage>
        <taxon>Bacteria</taxon>
        <taxon>Bacillati</taxon>
        <taxon>Actinomycetota</taxon>
        <taxon>Actinomycetes</taxon>
        <taxon>Streptosporangiales</taxon>
        <taxon>Streptosporangiaceae</taxon>
        <taxon>Nonomuraea</taxon>
    </lineage>
</organism>
<reference evidence="1 2" key="1">
    <citation type="submission" date="2018-03" db="EMBL/GenBank/DDBJ databases">
        <title>Genomic Encyclopedia of Type Strains, Phase III (KMG-III): the genomes of soil and plant-associated and newly described type strains.</title>
        <authorList>
            <person name="Whitman W."/>
        </authorList>
    </citation>
    <scope>NUCLEOTIDE SEQUENCE [LARGE SCALE GENOMIC DNA]</scope>
    <source>
        <strain evidence="1 2">CGMCC 4.7104</strain>
    </source>
</reference>
<keyword evidence="2" id="KW-1185">Reference proteome</keyword>
<dbReference type="EMBL" id="PVNG01000001">
    <property type="protein sequence ID" value="PRX70344.1"/>
    <property type="molecule type" value="Genomic_DNA"/>
</dbReference>
<dbReference type="InterPro" id="IPR038070">
    <property type="entry name" value="Rv2632c-like_sf"/>
</dbReference>
<gene>
    <name evidence="1" type="ORF">B0I32_101432</name>
</gene>
<comment type="caution">
    <text evidence="1">The sequence shown here is derived from an EMBL/GenBank/DDBJ whole genome shotgun (WGS) entry which is preliminary data.</text>
</comment>
<sequence>METKEWAVRIELAEDGDDTTARATLTAPAGHDTTEPGHDTAVAGRDTAVAGRDGAEAGRATTEAGRALTGVGRARRNPADARVAGIGDELAVSRALADLAEQLAVITNRDIAESSAESPAPSRSW</sequence>
<accession>A0A2T0NBG3</accession>
<dbReference type="Proteomes" id="UP000238312">
    <property type="component" value="Unassembled WGS sequence"/>
</dbReference>
<proteinExistence type="predicted"/>
<dbReference type="OrthoDB" id="4828144at2"/>
<evidence type="ECO:0000313" key="2">
    <source>
        <dbReference type="Proteomes" id="UP000238312"/>
    </source>
</evidence>
<name>A0A2T0NBG3_9ACTN</name>